<dbReference type="InterPro" id="IPR002052">
    <property type="entry name" value="DNA_methylase_N6_adenine_CS"/>
</dbReference>
<evidence type="ECO:0000256" key="2">
    <source>
        <dbReference type="ARBA" id="ARBA00022691"/>
    </source>
</evidence>
<accession>A0ABW7N9L3</accession>
<dbReference type="EMBL" id="JBIPKE010000017">
    <property type="protein sequence ID" value="MFH6984192.1"/>
    <property type="molecule type" value="Genomic_DNA"/>
</dbReference>
<comment type="caution">
    <text evidence="4">The sequence shown here is derived from an EMBL/GenBank/DDBJ whole genome shotgun (WGS) entry which is preliminary data.</text>
</comment>
<organism evidence="4 5">
    <name type="scientific">Marinoscillum luteum</name>
    <dbReference type="NCBI Taxonomy" id="861051"/>
    <lineage>
        <taxon>Bacteria</taxon>
        <taxon>Pseudomonadati</taxon>
        <taxon>Bacteroidota</taxon>
        <taxon>Cytophagia</taxon>
        <taxon>Cytophagales</taxon>
        <taxon>Reichenbachiellaceae</taxon>
        <taxon>Marinoscillum</taxon>
    </lineage>
</organism>
<dbReference type="PANTHER" id="PTHR47739">
    <property type="entry name" value="TRNA1(VAL) (ADENINE(37)-N6)-METHYLTRANSFERASE"/>
    <property type="match status" value="1"/>
</dbReference>
<dbReference type="InterPro" id="IPR020596">
    <property type="entry name" value="rRNA_Ade_Mease_Trfase_CS"/>
</dbReference>
<dbReference type="GO" id="GO:0008168">
    <property type="term" value="F:methyltransferase activity"/>
    <property type="evidence" value="ECO:0007669"/>
    <property type="project" value="UniProtKB-KW"/>
</dbReference>
<dbReference type="PROSITE" id="PS00092">
    <property type="entry name" value="N6_MTASE"/>
    <property type="match status" value="1"/>
</dbReference>
<dbReference type="Pfam" id="PF05175">
    <property type="entry name" value="MTS"/>
    <property type="match status" value="1"/>
</dbReference>
<protein>
    <submittedName>
        <fullName evidence="4">tRNA1(Val) (Adenine(37)-N6)-methyltransferase</fullName>
        <ecNumber evidence="4">2.1.1.223</ecNumber>
    </submittedName>
</protein>
<evidence type="ECO:0000313" key="4">
    <source>
        <dbReference type="EMBL" id="MFH6984192.1"/>
    </source>
</evidence>
<gene>
    <name evidence="4" type="ORF">ACHKAR_12125</name>
</gene>
<keyword evidence="1 4" id="KW-0489">Methyltransferase</keyword>
<reference evidence="4 5" key="1">
    <citation type="journal article" date="2013" name="Int. J. Syst. Evol. Microbiol.">
        <title>Marinoscillum luteum sp. nov., isolated from marine sediment.</title>
        <authorList>
            <person name="Cha I.T."/>
            <person name="Park S.J."/>
            <person name="Kim S.J."/>
            <person name="Kim J.G."/>
            <person name="Jung M.Y."/>
            <person name="Shin K.S."/>
            <person name="Kwon K.K."/>
            <person name="Yang S.H."/>
            <person name="Seo Y.S."/>
            <person name="Rhee S.K."/>
        </authorList>
    </citation>
    <scope>NUCLEOTIDE SEQUENCE [LARGE SCALE GENOMIC DNA]</scope>
    <source>
        <strain evidence="4 5">KCTC 23939</strain>
    </source>
</reference>
<evidence type="ECO:0000313" key="5">
    <source>
        <dbReference type="Proteomes" id="UP001610063"/>
    </source>
</evidence>
<dbReference type="GO" id="GO:0032259">
    <property type="term" value="P:methylation"/>
    <property type="evidence" value="ECO:0007669"/>
    <property type="project" value="UniProtKB-KW"/>
</dbReference>
<evidence type="ECO:0000256" key="1">
    <source>
        <dbReference type="ARBA" id="ARBA00022603"/>
    </source>
</evidence>
<dbReference type="InterPro" id="IPR050210">
    <property type="entry name" value="tRNA_Adenine-N(6)_MTase"/>
</dbReference>
<evidence type="ECO:0000259" key="3">
    <source>
        <dbReference type="Pfam" id="PF05175"/>
    </source>
</evidence>
<feature type="domain" description="Methyltransferase small" evidence="3">
    <location>
        <begin position="22"/>
        <end position="105"/>
    </location>
</feature>
<sequence>MKVTTEGCLFGAWVGTVCKVPRTVLDVGTGTGLLSLMLAQVHLAAQIDAVEMDGPAATEAQANFEASPWHERIQMIITDVQSFTNSQGYDLIIVNPPFYNQSQRSDSKSINRARHDAELSQVDLVDALCRLLHEEGEAFVLYPVREAKQFADLAMGSGLYLQRALQVYDSPGALPFRVMGQYGYRQVDPVVEDFYIKTGDGGYTSGFVKLLRDFYLHL</sequence>
<dbReference type="PROSITE" id="PS01131">
    <property type="entry name" value="RRNA_A_DIMETH"/>
    <property type="match status" value="1"/>
</dbReference>
<dbReference type="Gene3D" id="3.40.50.150">
    <property type="entry name" value="Vaccinia Virus protein VP39"/>
    <property type="match status" value="1"/>
</dbReference>
<dbReference type="CDD" id="cd02440">
    <property type="entry name" value="AdoMet_MTases"/>
    <property type="match status" value="1"/>
</dbReference>
<keyword evidence="2" id="KW-0949">S-adenosyl-L-methionine</keyword>
<keyword evidence="4" id="KW-0808">Transferase</keyword>
<dbReference type="InterPro" id="IPR007848">
    <property type="entry name" value="Small_mtfrase_dom"/>
</dbReference>
<name>A0ABW7N9L3_9BACT</name>
<proteinExistence type="predicted"/>
<dbReference type="RefSeq" id="WP_395417590.1">
    <property type="nucleotide sequence ID" value="NZ_JBIPKE010000017.1"/>
</dbReference>
<dbReference type="InterPro" id="IPR029063">
    <property type="entry name" value="SAM-dependent_MTases_sf"/>
</dbReference>
<dbReference type="EC" id="2.1.1.223" evidence="4"/>
<dbReference type="SUPFAM" id="SSF53335">
    <property type="entry name" value="S-adenosyl-L-methionine-dependent methyltransferases"/>
    <property type="match status" value="1"/>
</dbReference>
<dbReference type="Proteomes" id="UP001610063">
    <property type="component" value="Unassembled WGS sequence"/>
</dbReference>
<dbReference type="PANTHER" id="PTHR47739:SF1">
    <property type="entry name" value="TRNA1(VAL) (ADENINE(37)-N6)-METHYLTRANSFERASE"/>
    <property type="match status" value="1"/>
</dbReference>
<keyword evidence="5" id="KW-1185">Reference proteome</keyword>